<evidence type="ECO:0000256" key="14">
    <source>
        <dbReference type="SAM" id="Phobius"/>
    </source>
</evidence>
<keyword evidence="8" id="KW-0915">Sodium</keyword>
<evidence type="ECO:0008006" key="17">
    <source>
        <dbReference type="Google" id="ProtNLM"/>
    </source>
</evidence>
<keyword evidence="15" id="KW-0614">Plasmid</keyword>
<feature type="transmembrane region" description="Helical" evidence="14">
    <location>
        <begin position="6"/>
        <end position="25"/>
    </location>
</feature>
<evidence type="ECO:0000256" key="2">
    <source>
        <dbReference type="ARBA" id="ARBA00006434"/>
    </source>
</evidence>
<dbReference type="PANTHER" id="PTHR48086">
    <property type="entry name" value="SODIUM/PROLINE SYMPORTER-RELATED"/>
    <property type="match status" value="1"/>
</dbReference>
<evidence type="ECO:0000256" key="5">
    <source>
        <dbReference type="ARBA" id="ARBA00022692"/>
    </source>
</evidence>
<keyword evidence="5 14" id="KW-0812">Transmembrane</keyword>
<feature type="transmembrane region" description="Helical" evidence="14">
    <location>
        <begin position="56"/>
        <end position="75"/>
    </location>
</feature>
<evidence type="ECO:0000256" key="10">
    <source>
        <dbReference type="ARBA" id="ARBA00023136"/>
    </source>
</evidence>
<evidence type="ECO:0000256" key="9">
    <source>
        <dbReference type="ARBA" id="ARBA00023065"/>
    </source>
</evidence>
<name>A0ABY4GDX0_9BACT</name>
<organism evidence="15 16">
    <name type="scientific">Hymenobacter volaticus</name>
    <dbReference type="NCBI Taxonomy" id="2932254"/>
    <lineage>
        <taxon>Bacteria</taxon>
        <taxon>Pseudomonadati</taxon>
        <taxon>Bacteroidota</taxon>
        <taxon>Cytophagia</taxon>
        <taxon>Cytophagales</taxon>
        <taxon>Hymenobacteraceae</taxon>
        <taxon>Hymenobacter</taxon>
    </lineage>
</organism>
<evidence type="ECO:0000256" key="12">
    <source>
        <dbReference type="ARBA" id="ARBA00033708"/>
    </source>
</evidence>
<evidence type="ECO:0000256" key="13">
    <source>
        <dbReference type="RuleBase" id="RU362091"/>
    </source>
</evidence>
<evidence type="ECO:0000256" key="11">
    <source>
        <dbReference type="ARBA" id="ARBA00023201"/>
    </source>
</evidence>
<dbReference type="Pfam" id="PF00474">
    <property type="entry name" value="SSF"/>
    <property type="match status" value="1"/>
</dbReference>
<evidence type="ECO:0000256" key="6">
    <source>
        <dbReference type="ARBA" id="ARBA00022847"/>
    </source>
</evidence>
<dbReference type="InterPro" id="IPR001734">
    <property type="entry name" value="Na/solute_symporter"/>
</dbReference>
<gene>
    <name evidence="15" type="ORF">MUN86_25705</name>
</gene>
<keyword evidence="3" id="KW-0813">Transport</keyword>
<keyword evidence="9" id="KW-0406">Ion transport</keyword>
<comment type="catalytic activity">
    <reaction evidence="12">
        <text>L-proline(in) + Na(+)(in) = L-proline(out) + Na(+)(out)</text>
        <dbReference type="Rhea" id="RHEA:28967"/>
        <dbReference type="ChEBI" id="CHEBI:29101"/>
        <dbReference type="ChEBI" id="CHEBI:60039"/>
    </reaction>
</comment>
<evidence type="ECO:0000256" key="3">
    <source>
        <dbReference type="ARBA" id="ARBA00022448"/>
    </source>
</evidence>
<proteinExistence type="inferred from homology"/>
<reference evidence="15" key="1">
    <citation type="submission" date="2022-04" db="EMBL/GenBank/DDBJ databases">
        <title>Hymenobacter sp. isolated from the air.</title>
        <authorList>
            <person name="Won M."/>
            <person name="Lee C.-M."/>
            <person name="Woen H.-Y."/>
            <person name="Kwon S.-W."/>
        </authorList>
    </citation>
    <scope>NUCLEOTIDE SEQUENCE</scope>
    <source>
        <strain evidence="15">5420S-77</strain>
        <plasmid evidence="15">unnamed3</plasmid>
    </source>
</reference>
<keyword evidence="11" id="KW-0739">Sodium transport</keyword>
<evidence type="ECO:0000313" key="16">
    <source>
        <dbReference type="Proteomes" id="UP000830401"/>
    </source>
</evidence>
<dbReference type="Gene3D" id="1.20.1730.10">
    <property type="entry name" value="Sodium/glucose cotransporter"/>
    <property type="match status" value="1"/>
</dbReference>
<dbReference type="PROSITE" id="PS50283">
    <property type="entry name" value="NA_SOLUT_SYMP_3"/>
    <property type="match status" value="1"/>
</dbReference>
<dbReference type="Proteomes" id="UP000830401">
    <property type="component" value="Plasmid unnamed3"/>
</dbReference>
<dbReference type="EMBL" id="CP095064">
    <property type="protein sequence ID" value="UOQ69115.1"/>
    <property type="molecule type" value="Genomic_DNA"/>
</dbReference>
<evidence type="ECO:0000256" key="7">
    <source>
        <dbReference type="ARBA" id="ARBA00022989"/>
    </source>
</evidence>
<protein>
    <recommendedName>
        <fullName evidence="17">Sodium:solute symporter</fullName>
    </recommendedName>
</protein>
<feature type="transmembrane region" description="Helical" evidence="14">
    <location>
        <begin position="176"/>
        <end position="200"/>
    </location>
</feature>
<geneLocation type="plasmid" evidence="15 16">
    <name>unnamed3</name>
</geneLocation>
<feature type="transmembrane region" description="Helical" evidence="14">
    <location>
        <begin position="128"/>
        <end position="156"/>
    </location>
</feature>
<keyword evidence="4" id="KW-1003">Cell membrane</keyword>
<evidence type="ECO:0000256" key="4">
    <source>
        <dbReference type="ARBA" id="ARBA00022475"/>
    </source>
</evidence>
<sequence length="202" mass="23107">MRLHLIDFLIIATYLLLTVLIGLYYRKKARQNKDSYMLGGRTIPWYKLGLSDASDMFDISGTMWMVSLCFVYGMKSIWIPWLWPVFNQVFLMMYLSRWLRRSNASTGAEWLATRFGTKGPGVAASHQVVIAFALLSCLGFLAYGFVGLGKFIEIFIPWELVRDYVPFAVAPQYVPHVYGIVFTLFAMFYSIIGGCTALSWEI</sequence>
<keyword evidence="6" id="KW-0769">Symport</keyword>
<accession>A0ABY4GDX0</accession>
<dbReference type="RefSeq" id="WP_245126869.1">
    <property type="nucleotide sequence ID" value="NZ_CP095064.1"/>
</dbReference>
<comment type="similarity">
    <text evidence="2 13">Belongs to the sodium:solute symporter (SSF) (TC 2.A.21) family.</text>
</comment>
<dbReference type="InterPro" id="IPR050277">
    <property type="entry name" value="Sodium:Solute_Symporter"/>
</dbReference>
<dbReference type="PANTHER" id="PTHR48086:SF3">
    <property type="entry name" value="SODIUM_PROLINE SYMPORTER"/>
    <property type="match status" value="1"/>
</dbReference>
<keyword evidence="7 14" id="KW-1133">Transmembrane helix</keyword>
<keyword evidence="10 14" id="KW-0472">Membrane</keyword>
<comment type="subcellular location">
    <subcellularLocation>
        <location evidence="1">Cell membrane</location>
        <topology evidence="1">Multi-pass membrane protein</topology>
    </subcellularLocation>
</comment>
<evidence type="ECO:0000256" key="8">
    <source>
        <dbReference type="ARBA" id="ARBA00023053"/>
    </source>
</evidence>
<evidence type="ECO:0000256" key="1">
    <source>
        <dbReference type="ARBA" id="ARBA00004651"/>
    </source>
</evidence>
<evidence type="ECO:0000313" key="15">
    <source>
        <dbReference type="EMBL" id="UOQ69115.1"/>
    </source>
</evidence>
<dbReference type="InterPro" id="IPR038377">
    <property type="entry name" value="Na/Glc_symporter_sf"/>
</dbReference>
<keyword evidence="16" id="KW-1185">Reference proteome</keyword>